<dbReference type="SUPFAM" id="SSF49503">
    <property type="entry name" value="Cupredoxins"/>
    <property type="match status" value="1"/>
</dbReference>
<dbReference type="Gene3D" id="2.60.40.420">
    <property type="entry name" value="Cupredoxins - blue copper proteins"/>
    <property type="match status" value="1"/>
</dbReference>
<keyword evidence="3 6" id="KW-0560">Oxidoreductase</keyword>
<comment type="similarity">
    <text evidence="1">Belongs to the multicopper oxidase family.</text>
</comment>
<evidence type="ECO:0000313" key="6">
    <source>
        <dbReference type="EMBL" id="RHN68896.1"/>
    </source>
</evidence>
<feature type="domain" description="Plastocyanin-like" evidence="5">
    <location>
        <begin position="10"/>
        <end position="79"/>
    </location>
</feature>
<dbReference type="PANTHER" id="PTHR11709:SF394">
    <property type="entry name" value="FI03373P-RELATED"/>
    <property type="match status" value="1"/>
</dbReference>
<keyword evidence="4" id="KW-0186">Copper</keyword>
<dbReference type="Pfam" id="PF07731">
    <property type="entry name" value="Cu-oxidase_2"/>
    <property type="match status" value="1"/>
</dbReference>
<sequence length="108" mass="12456">MLGLYMNIIFWVLGYGERKFKLGVDEKKCNLTSARLRNTAVTFPYGWTALRFKADNPGVWAFHCHVEPHLHMEMGVIFADGVYKIWKIPTDTLNCGAPAKKFLNNTRY</sequence>
<evidence type="ECO:0000256" key="1">
    <source>
        <dbReference type="ARBA" id="ARBA00010609"/>
    </source>
</evidence>
<evidence type="ECO:0000256" key="2">
    <source>
        <dbReference type="ARBA" id="ARBA00022723"/>
    </source>
</evidence>
<dbReference type="PANTHER" id="PTHR11709">
    <property type="entry name" value="MULTI-COPPER OXIDASE"/>
    <property type="match status" value="1"/>
</dbReference>
<reference evidence="7" key="1">
    <citation type="journal article" date="2018" name="Nat. Plants">
        <title>Whole-genome landscape of Medicago truncatula symbiotic genes.</title>
        <authorList>
            <person name="Pecrix Y."/>
            <person name="Staton S.E."/>
            <person name="Sallet E."/>
            <person name="Lelandais-Briere C."/>
            <person name="Moreau S."/>
            <person name="Carrere S."/>
            <person name="Blein T."/>
            <person name="Jardinaud M.F."/>
            <person name="Latrasse D."/>
            <person name="Zouine M."/>
            <person name="Zahm M."/>
            <person name="Kreplak J."/>
            <person name="Mayjonade B."/>
            <person name="Satge C."/>
            <person name="Perez M."/>
            <person name="Cauet S."/>
            <person name="Marande W."/>
            <person name="Chantry-Darmon C."/>
            <person name="Lopez-Roques C."/>
            <person name="Bouchez O."/>
            <person name="Berard A."/>
            <person name="Debelle F."/>
            <person name="Munos S."/>
            <person name="Bendahmane A."/>
            <person name="Berges H."/>
            <person name="Niebel A."/>
            <person name="Buitink J."/>
            <person name="Frugier F."/>
            <person name="Benhamed M."/>
            <person name="Crespi M."/>
            <person name="Gouzy J."/>
            <person name="Gamas P."/>
        </authorList>
    </citation>
    <scope>NUCLEOTIDE SEQUENCE [LARGE SCALE GENOMIC DNA]</scope>
    <source>
        <strain evidence="7">cv. Jemalong A17</strain>
    </source>
</reference>
<dbReference type="Proteomes" id="UP000265566">
    <property type="component" value="Chromosome 3"/>
</dbReference>
<keyword evidence="2" id="KW-0479">Metal-binding</keyword>
<evidence type="ECO:0000313" key="7">
    <source>
        <dbReference type="Proteomes" id="UP000265566"/>
    </source>
</evidence>
<accession>A0A396IT46</accession>
<dbReference type="InterPro" id="IPR045087">
    <property type="entry name" value="Cu-oxidase_fam"/>
</dbReference>
<dbReference type="InterPro" id="IPR008972">
    <property type="entry name" value="Cupredoxin"/>
</dbReference>
<comment type="caution">
    <text evidence="6">The sequence shown here is derived from an EMBL/GenBank/DDBJ whole genome shotgun (WGS) entry which is preliminary data.</text>
</comment>
<dbReference type="EMBL" id="PSQE01000003">
    <property type="protein sequence ID" value="RHN68896.1"/>
    <property type="molecule type" value="Genomic_DNA"/>
</dbReference>
<dbReference type="AlphaFoldDB" id="A0A396IT46"/>
<organism evidence="6 7">
    <name type="scientific">Medicago truncatula</name>
    <name type="common">Barrel medic</name>
    <name type="synonym">Medicago tribuloides</name>
    <dbReference type="NCBI Taxonomy" id="3880"/>
    <lineage>
        <taxon>Eukaryota</taxon>
        <taxon>Viridiplantae</taxon>
        <taxon>Streptophyta</taxon>
        <taxon>Embryophyta</taxon>
        <taxon>Tracheophyta</taxon>
        <taxon>Spermatophyta</taxon>
        <taxon>Magnoliopsida</taxon>
        <taxon>eudicotyledons</taxon>
        <taxon>Gunneridae</taxon>
        <taxon>Pentapetalae</taxon>
        <taxon>rosids</taxon>
        <taxon>fabids</taxon>
        <taxon>Fabales</taxon>
        <taxon>Fabaceae</taxon>
        <taxon>Papilionoideae</taxon>
        <taxon>50 kb inversion clade</taxon>
        <taxon>NPAAA clade</taxon>
        <taxon>Hologalegina</taxon>
        <taxon>IRL clade</taxon>
        <taxon>Trifolieae</taxon>
        <taxon>Medicago</taxon>
    </lineage>
</organism>
<dbReference type="GO" id="GO:0005507">
    <property type="term" value="F:copper ion binding"/>
    <property type="evidence" value="ECO:0007669"/>
    <property type="project" value="InterPro"/>
</dbReference>
<evidence type="ECO:0000256" key="4">
    <source>
        <dbReference type="ARBA" id="ARBA00023008"/>
    </source>
</evidence>
<proteinExistence type="inferred from homology"/>
<dbReference type="Gramene" id="rna17312">
    <property type="protein sequence ID" value="RHN68896.1"/>
    <property type="gene ID" value="gene17312"/>
</dbReference>
<evidence type="ECO:0000259" key="5">
    <source>
        <dbReference type="Pfam" id="PF07731"/>
    </source>
</evidence>
<evidence type="ECO:0000256" key="3">
    <source>
        <dbReference type="ARBA" id="ARBA00023002"/>
    </source>
</evidence>
<gene>
    <name evidence="6" type="ORF">MtrunA17_Chr3g0118931</name>
</gene>
<dbReference type="InterPro" id="IPR011706">
    <property type="entry name" value="Cu-oxidase_C"/>
</dbReference>
<dbReference type="GO" id="GO:0008447">
    <property type="term" value="F:L-ascorbate oxidase activity"/>
    <property type="evidence" value="ECO:0007669"/>
    <property type="project" value="UniProtKB-EC"/>
</dbReference>
<dbReference type="EC" id="1.10.3.3" evidence="6"/>
<name>A0A396IT46_MEDTR</name>
<protein>
    <submittedName>
        <fullName evidence="6">Putative L-ascorbate oxidase</fullName>
        <ecNumber evidence="6">1.10.3.3</ecNumber>
    </submittedName>
</protein>